<keyword evidence="1" id="KW-1133">Transmembrane helix</keyword>
<feature type="transmembrane region" description="Helical" evidence="1">
    <location>
        <begin position="143"/>
        <end position="164"/>
    </location>
</feature>
<keyword evidence="1" id="KW-0812">Transmembrane</keyword>
<dbReference type="EMBL" id="CP000852">
    <property type="protein sequence ID" value="ABW02330.1"/>
    <property type="molecule type" value="Genomic_DNA"/>
</dbReference>
<keyword evidence="1" id="KW-0472">Membrane</keyword>
<dbReference type="HOGENOM" id="CLU_1544137_0_0_2"/>
<sequence length="173" mass="18371">MLRPGNQTFSEIQTVAKVLVTVIGNPRYTIVFIASFLLLFTAFYYLYTTGHVGYILLRNYYVYYDLASSLVVSLLNSMVMVMGLYGLRLRLSGLSIPSIALGLAPTACCAPTVAALVTSVVASMAGSSTALLTVGKLQGVLGVYNPIFVALSIAIAVVGLNNVAKNLVCSCSR</sequence>
<evidence type="ECO:0000313" key="2">
    <source>
        <dbReference type="EMBL" id="ABW02330.1"/>
    </source>
</evidence>
<dbReference type="eggNOG" id="arCOG08553">
    <property type="taxonomic scope" value="Archaea"/>
</dbReference>
<feature type="transmembrane region" description="Helical" evidence="1">
    <location>
        <begin position="99"/>
        <end position="123"/>
    </location>
</feature>
<proteinExistence type="predicted"/>
<gene>
    <name evidence="2" type="ordered locus">Cmaq_1506</name>
</gene>
<keyword evidence="3" id="KW-1185">Reference proteome</keyword>
<feature type="transmembrane region" description="Helical" evidence="1">
    <location>
        <begin position="67"/>
        <end position="87"/>
    </location>
</feature>
<reference evidence="2 3" key="1">
    <citation type="submission" date="2007-10" db="EMBL/GenBank/DDBJ databases">
        <title>Complete sequence of Caldivirga maquilingensis IC-167.</title>
        <authorList>
            <consortium name="US DOE Joint Genome Institute"/>
            <person name="Copeland A."/>
            <person name="Lucas S."/>
            <person name="Lapidus A."/>
            <person name="Barry K."/>
            <person name="Glavina del Rio T."/>
            <person name="Dalin E."/>
            <person name="Tice H."/>
            <person name="Pitluck S."/>
            <person name="Saunders E."/>
            <person name="Brettin T."/>
            <person name="Bruce D."/>
            <person name="Detter J.C."/>
            <person name="Han C."/>
            <person name="Schmutz J."/>
            <person name="Larimer F."/>
            <person name="Land M."/>
            <person name="Hauser L."/>
            <person name="Kyrpides N."/>
            <person name="Ivanova N."/>
            <person name="Biddle J.F."/>
            <person name="Zhang Z."/>
            <person name="Fitz-Gibbon S.T."/>
            <person name="Lowe T.M."/>
            <person name="Saltikov C."/>
            <person name="House C.H."/>
            <person name="Richardson P."/>
        </authorList>
    </citation>
    <scope>NUCLEOTIDE SEQUENCE [LARGE SCALE GENOMIC DNA]</scope>
    <source>
        <strain evidence="3">ATCC 700844 / DSM 13496 / JCM 10307 / IC-167</strain>
    </source>
</reference>
<evidence type="ECO:0000256" key="1">
    <source>
        <dbReference type="SAM" id="Phobius"/>
    </source>
</evidence>
<accession>A8M9B1</accession>
<organism evidence="2 3">
    <name type="scientific">Caldivirga maquilingensis (strain ATCC 700844 / DSM 13496 / JCM 10307 / IC-167)</name>
    <dbReference type="NCBI Taxonomy" id="397948"/>
    <lineage>
        <taxon>Archaea</taxon>
        <taxon>Thermoproteota</taxon>
        <taxon>Thermoprotei</taxon>
        <taxon>Thermoproteales</taxon>
        <taxon>Thermoproteaceae</taxon>
        <taxon>Caldivirga</taxon>
    </lineage>
</organism>
<dbReference type="STRING" id="397948.Cmaq_1506"/>
<dbReference type="RefSeq" id="WP_012186549.1">
    <property type="nucleotide sequence ID" value="NC_009954.1"/>
</dbReference>
<dbReference type="AlphaFoldDB" id="A8M9B1"/>
<evidence type="ECO:0000313" key="3">
    <source>
        <dbReference type="Proteomes" id="UP000001137"/>
    </source>
</evidence>
<name>A8M9B1_CALMQ</name>
<protein>
    <submittedName>
        <fullName evidence="2">Uncharacterized protein</fullName>
    </submittedName>
</protein>
<dbReference type="Proteomes" id="UP000001137">
    <property type="component" value="Chromosome"/>
</dbReference>
<feature type="transmembrane region" description="Helical" evidence="1">
    <location>
        <begin position="28"/>
        <end position="47"/>
    </location>
</feature>
<dbReference type="KEGG" id="cma:Cmaq_1506"/>
<dbReference type="GeneID" id="5709184"/>